<evidence type="ECO:0000313" key="2">
    <source>
        <dbReference type="EMBL" id="TRY78855.1"/>
    </source>
</evidence>
<accession>A0A553PME7</accession>
<keyword evidence="1" id="KW-0472">Membrane</keyword>
<name>A0A553PME7_TIGCA</name>
<feature type="transmembrane region" description="Helical" evidence="1">
    <location>
        <begin position="80"/>
        <end position="107"/>
    </location>
</feature>
<reference evidence="2 3" key="1">
    <citation type="journal article" date="2018" name="Nat. Ecol. Evol.">
        <title>Genomic signatures of mitonuclear coevolution across populations of Tigriopus californicus.</title>
        <authorList>
            <person name="Barreto F.S."/>
            <person name="Watson E.T."/>
            <person name="Lima T.G."/>
            <person name="Willett C.S."/>
            <person name="Edmands S."/>
            <person name="Li W."/>
            <person name="Burton R.S."/>
        </authorList>
    </citation>
    <scope>NUCLEOTIDE SEQUENCE [LARGE SCALE GENOMIC DNA]</scope>
    <source>
        <strain evidence="2 3">San Diego</strain>
    </source>
</reference>
<comment type="caution">
    <text evidence="2">The sequence shown here is derived from an EMBL/GenBank/DDBJ whole genome shotgun (WGS) entry which is preliminary data.</text>
</comment>
<protein>
    <submittedName>
        <fullName evidence="2">Uncharacterized protein</fullName>
    </submittedName>
</protein>
<dbReference type="AlphaFoldDB" id="A0A553PME7"/>
<sequence>MGTPSKSLGAGPHFGEVITHGGQTATNDTVDIGANQVDGQHEIITYPTHYCTKVNSCLVMSCDLFESVQLVSEHDTSSPLQAPACLVLALIGLVCIVGITLCTHPYLPATSWMLQKTTFLGLVPSPYLSWNQEGRAKEINDRPTDTWLDYIQGQSIASQEKASYYVESQCRKE</sequence>
<keyword evidence="1" id="KW-1133">Transmembrane helix</keyword>
<keyword evidence="1" id="KW-0812">Transmembrane</keyword>
<gene>
    <name evidence="2" type="ORF">TCAL_15307</name>
</gene>
<organism evidence="2 3">
    <name type="scientific">Tigriopus californicus</name>
    <name type="common">Marine copepod</name>
    <dbReference type="NCBI Taxonomy" id="6832"/>
    <lineage>
        <taxon>Eukaryota</taxon>
        <taxon>Metazoa</taxon>
        <taxon>Ecdysozoa</taxon>
        <taxon>Arthropoda</taxon>
        <taxon>Crustacea</taxon>
        <taxon>Multicrustacea</taxon>
        <taxon>Hexanauplia</taxon>
        <taxon>Copepoda</taxon>
        <taxon>Harpacticoida</taxon>
        <taxon>Harpacticidae</taxon>
        <taxon>Tigriopus</taxon>
    </lineage>
</organism>
<dbReference type="Proteomes" id="UP000318571">
    <property type="component" value="Chromosome 11"/>
</dbReference>
<evidence type="ECO:0000256" key="1">
    <source>
        <dbReference type="SAM" id="Phobius"/>
    </source>
</evidence>
<proteinExistence type="predicted"/>
<keyword evidence="3" id="KW-1185">Reference proteome</keyword>
<evidence type="ECO:0000313" key="3">
    <source>
        <dbReference type="Proteomes" id="UP000318571"/>
    </source>
</evidence>
<dbReference type="EMBL" id="VCGU01000003">
    <property type="protein sequence ID" value="TRY78855.1"/>
    <property type="molecule type" value="Genomic_DNA"/>
</dbReference>